<dbReference type="Proteomes" id="UP000183794">
    <property type="component" value="Unassembled WGS sequence"/>
</dbReference>
<dbReference type="EMBL" id="FPLD01000031">
    <property type="protein sequence ID" value="SGY87924.1"/>
    <property type="molecule type" value="Genomic_DNA"/>
</dbReference>
<proteinExistence type="predicted"/>
<sequence length="65" mass="6442">MALSKSALKSKIEAEMVKGGIVIVGEHALASVLAEAIANAVVDEITANAEVGVTGGSSAGKYKVS</sequence>
<dbReference type="OrthoDB" id="15524at2"/>
<evidence type="ECO:0000313" key="2">
    <source>
        <dbReference type="Proteomes" id="UP000183794"/>
    </source>
</evidence>
<organism evidence="1 2">
    <name type="scientific">Moritella viscosa</name>
    <dbReference type="NCBI Taxonomy" id="80854"/>
    <lineage>
        <taxon>Bacteria</taxon>
        <taxon>Pseudomonadati</taxon>
        <taxon>Pseudomonadota</taxon>
        <taxon>Gammaproteobacteria</taxon>
        <taxon>Alteromonadales</taxon>
        <taxon>Moritellaceae</taxon>
        <taxon>Moritella</taxon>
    </lineage>
</organism>
<gene>
    <name evidence="1" type="ORF">NVI5450_0808</name>
</gene>
<protein>
    <submittedName>
        <fullName evidence="1">Uncharacterized protein</fullName>
    </submittedName>
</protein>
<dbReference type="RefSeq" id="WP_075478570.1">
    <property type="nucleotide sequence ID" value="NZ_FPLD01000031.1"/>
</dbReference>
<dbReference type="AlphaFoldDB" id="A0A1L0DIH0"/>
<reference evidence="1 2" key="1">
    <citation type="submission" date="2016-11" db="EMBL/GenBank/DDBJ databases">
        <authorList>
            <person name="Jaros S."/>
            <person name="Januszkiewicz K."/>
            <person name="Wedrychowicz H."/>
        </authorList>
    </citation>
    <scope>NUCLEOTIDE SEQUENCE [LARGE SCALE GENOMIC DNA]</scope>
    <source>
        <strain evidence="1">NVI 5450</strain>
    </source>
</reference>
<name>A0A1L0DIH0_9GAMM</name>
<evidence type="ECO:0000313" key="1">
    <source>
        <dbReference type="EMBL" id="SGY87924.1"/>
    </source>
</evidence>
<accession>A0A1L0DIH0</accession>